<evidence type="ECO:0000313" key="2">
    <source>
        <dbReference type="EMBL" id="PIT97048.1"/>
    </source>
</evidence>
<dbReference type="AlphaFoldDB" id="A0A2M6WW67"/>
<reference evidence="3" key="1">
    <citation type="submission" date="2017-09" db="EMBL/GenBank/DDBJ databases">
        <title>Depth-based differentiation of microbial function through sediment-hosted aquifers and enrichment of novel symbionts in the deep terrestrial subsurface.</title>
        <authorList>
            <person name="Probst A.J."/>
            <person name="Ladd B."/>
            <person name="Jarett J.K."/>
            <person name="Geller-Mcgrath D.E."/>
            <person name="Sieber C.M.K."/>
            <person name="Emerson J.B."/>
            <person name="Anantharaman K."/>
            <person name="Thomas B.C."/>
            <person name="Malmstrom R."/>
            <person name="Stieglmeier M."/>
            <person name="Klingl A."/>
            <person name="Woyke T."/>
            <person name="Ryan C.M."/>
            <person name="Banfield J.F."/>
        </authorList>
    </citation>
    <scope>NUCLEOTIDE SEQUENCE [LARGE SCALE GENOMIC DNA]</scope>
</reference>
<keyword evidence="1" id="KW-1133">Transmembrane helix</keyword>
<sequence length="160" mass="17817">MSRKYLIIIAVIIVLIAGYYFFFYRRNGSLSSAPSQTISDQGISVQNGAETDSLTYIKEPDKEKFSVDVYPGAQAKESEIAANFDIPEGKFKTATFFTKDSVQKVVNYYSSAFGGDLGNQQYKAGGVDYYVVYNKNTLKTFIIISSKTSGETQMQIIDQL</sequence>
<comment type="caution">
    <text evidence="2">The sequence shown here is derived from an EMBL/GenBank/DDBJ whole genome shotgun (WGS) entry which is preliminary data.</text>
</comment>
<dbReference type="Proteomes" id="UP000228596">
    <property type="component" value="Unassembled WGS sequence"/>
</dbReference>
<feature type="transmembrane region" description="Helical" evidence="1">
    <location>
        <begin position="6"/>
        <end position="24"/>
    </location>
</feature>
<keyword evidence="1" id="KW-0472">Membrane</keyword>
<accession>A0A2M6WW67</accession>
<evidence type="ECO:0000313" key="3">
    <source>
        <dbReference type="Proteomes" id="UP000228596"/>
    </source>
</evidence>
<protein>
    <submittedName>
        <fullName evidence="2">Uncharacterized protein</fullName>
    </submittedName>
</protein>
<evidence type="ECO:0000256" key="1">
    <source>
        <dbReference type="SAM" id="Phobius"/>
    </source>
</evidence>
<dbReference type="EMBL" id="PEZV01000041">
    <property type="protein sequence ID" value="PIT97048.1"/>
    <property type="molecule type" value="Genomic_DNA"/>
</dbReference>
<proteinExistence type="predicted"/>
<gene>
    <name evidence="2" type="ORF">COT77_03645</name>
</gene>
<keyword evidence="1" id="KW-0812">Transmembrane</keyword>
<name>A0A2M6WW67_9BACT</name>
<organism evidence="2 3">
    <name type="scientific">Candidatus Berkelbacteria bacterium CG10_big_fil_rev_8_21_14_0_10_41_12</name>
    <dbReference type="NCBI Taxonomy" id="1974513"/>
    <lineage>
        <taxon>Bacteria</taxon>
        <taxon>Candidatus Berkelbacteria</taxon>
    </lineage>
</organism>